<dbReference type="GO" id="GO:0019706">
    <property type="term" value="F:protein-cysteine S-palmitoyltransferase activity"/>
    <property type="evidence" value="ECO:0007669"/>
    <property type="project" value="UniProtKB-EC"/>
</dbReference>
<dbReference type="InterPro" id="IPR001594">
    <property type="entry name" value="Palmitoyltrfase_DHHC"/>
</dbReference>
<keyword evidence="6 10" id="KW-0472">Membrane</keyword>
<dbReference type="PANTHER" id="PTHR22883">
    <property type="entry name" value="ZINC FINGER DHHC DOMAIN CONTAINING PROTEIN"/>
    <property type="match status" value="1"/>
</dbReference>
<feature type="compositionally biased region" description="Polar residues" evidence="11">
    <location>
        <begin position="173"/>
        <end position="182"/>
    </location>
</feature>
<feature type="domain" description="Palmitoyltransferase DHHC" evidence="12">
    <location>
        <begin position="230"/>
        <end position="362"/>
    </location>
</feature>
<feature type="transmembrane region" description="Helical" evidence="10">
    <location>
        <begin position="331"/>
        <end position="352"/>
    </location>
</feature>
<evidence type="ECO:0000313" key="14">
    <source>
        <dbReference type="Proteomes" id="UP001054902"/>
    </source>
</evidence>
<evidence type="ECO:0000256" key="6">
    <source>
        <dbReference type="ARBA" id="ARBA00023136"/>
    </source>
</evidence>
<dbReference type="InterPro" id="IPR039859">
    <property type="entry name" value="PFA4/ZDH16/20/ERF2-like"/>
</dbReference>
<proteinExistence type="inferred from homology"/>
<dbReference type="Proteomes" id="UP001054902">
    <property type="component" value="Unassembled WGS sequence"/>
</dbReference>
<keyword evidence="7" id="KW-0564">Palmitate</keyword>
<dbReference type="EMBL" id="BLLK01000060">
    <property type="protein sequence ID" value="GFH57966.1"/>
    <property type="molecule type" value="Genomic_DNA"/>
</dbReference>
<comment type="domain">
    <text evidence="10">The DHHC domain is required for palmitoyltransferase activity.</text>
</comment>
<gene>
    <name evidence="13" type="ORF">CTEN210_14442</name>
</gene>
<comment type="similarity">
    <text evidence="2 10">Belongs to the DHHC palmitoyltransferase family.</text>
</comment>
<evidence type="ECO:0000256" key="7">
    <source>
        <dbReference type="ARBA" id="ARBA00023139"/>
    </source>
</evidence>
<keyword evidence="4 10" id="KW-0812">Transmembrane</keyword>
<comment type="subcellular location">
    <subcellularLocation>
        <location evidence="1">Endomembrane system</location>
        <topology evidence="1">Multi-pass membrane protein</topology>
    </subcellularLocation>
</comment>
<evidence type="ECO:0000259" key="12">
    <source>
        <dbReference type="Pfam" id="PF01529"/>
    </source>
</evidence>
<evidence type="ECO:0000256" key="10">
    <source>
        <dbReference type="RuleBase" id="RU079119"/>
    </source>
</evidence>
<feature type="region of interest" description="Disordered" evidence="11">
    <location>
        <begin position="167"/>
        <end position="188"/>
    </location>
</feature>
<evidence type="ECO:0000256" key="11">
    <source>
        <dbReference type="SAM" id="MobiDB-lite"/>
    </source>
</evidence>
<evidence type="ECO:0000256" key="8">
    <source>
        <dbReference type="ARBA" id="ARBA00023288"/>
    </source>
</evidence>
<evidence type="ECO:0000256" key="5">
    <source>
        <dbReference type="ARBA" id="ARBA00022989"/>
    </source>
</evidence>
<dbReference type="EC" id="2.3.1.225" evidence="10"/>
<evidence type="ECO:0000256" key="2">
    <source>
        <dbReference type="ARBA" id="ARBA00008574"/>
    </source>
</evidence>
<keyword evidence="9 10" id="KW-0012">Acyltransferase</keyword>
<evidence type="ECO:0000256" key="9">
    <source>
        <dbReference type="ARBA" id="ARBA00023315"/>
    </source>
</evidence>
<dbReference type="AlphaFoldDB" id="A0AAD3D785"/>
<comment type="caution">
    <text evidence="13">The sequence shown here is derived from an EMBL/GenBank/DDBJ whole genome shotgun (WGS) entry which is preliminary data.</text>
</comment>
<dbReference type="GO" id="GO:0006612">
    <property type="term" value="P:protein targeting to membrane"/>
    <property type="evidence" value="ECO:0007669"/>
    <property type="project" value="TreeGrafter"/>
</dbReference>
<evidence type="ECO:0000256" key="1">
    <source>
        <dbReference type="ARBA" id="ARBA00004127"/>
    </source>
</evidence>
<name>A0AAD3D785_9STRA</name>
<keyword evidence="14" id="KW-1185">Reference proteome</keyword>
<keyword evidence="8" id="KW-0449">Lipoprotein</keyword>
<comment type="catalytic activity">
    <reaction evidence="10">
        <text>L-cysteinyl-[protein] + hexadecanoyl-CoA = S-hexadecanoyl-L-cysteinyl-[protein] + CoA</text>
        <dbReference type="Rhea" id="RHEA:36683"/>
        <dbReference type="Rhea" id="RHEA-COMP:10131"/>
        <dbReference type="Rhea" id="RHEA-COMP:11032"/>
        <dbReference type="ChEBI" id="CHEBI:29950"/>
        <dbReference type="ChEBI" id="CHEBI:57287"/>
        <dbReference type="ChEBI" id="CHEBI:57379"/>
        <dbReference type="ChEBI" id="CHEBI:74151"/>
        <dbReference type="EC" id="2.3.1.225"/>
    </reaction>
</comment>
<reference evidence="13 14" key="1">
    <citation type="journal article" date="2021" name="Sci. Rep.">
        <title>The genome of the diatom Chaetoceros tenuissimus carries an ancient integrated fragment of an extant virus.</title>
        <authorList>
            <person name="Hongo Y."/>
            <person name="Kimura K."/>
            <person name="Takaki Y."/>
            <person name="Yoshida Y."/>
            <person name="Baba S."/>
            <person name="Kobayashi G."/>
            <person name="Nagasaki K."/>
            <person name="Hano T."/>
            <person name="Tomaru Y."/>
        </authorList>
    </citation>
    <scope>NUCLEOTIDE SEQUENCE [LARGE SCALE GENOMIC DNA]</scope>
    <source>
        <strain evidence="13 14">NIES-3715</strain>
    </source>
</reference>
<dbReference type="PANTHER" id="PTHR22883:SF301">
    <property type="entry name" value="PALMITOYLTRANSFERASE ZDHHC12"/>
    <property type="match status" value="1"/>
</dbReference>
<sequence>MTRSPKRSQKSGSQLEEMGEKNPNLEDGGLMESNVETIGLTNGTNLRKKRKKKRHRKMPRWFTILYYLLLSLIALLFTIFAKGTKLWQYGARSRSSSERVEGNLFSFSDADVSKPVFVSLIIHYASVIITFFLVQNSDPGYIDIEVVDYIGEQDGYSPLGTFENTDKTDVDDITTSSPSTHSASDEEMNMGNIEMTNFQKRSTAQNSSLNSSSSNACNDDKDKVETWTKPRRKICRDCQIAPPLRAHHCKICNKCVATFDHHCGFISTCIGERNHCRFYVFLICQAMGFWKCCNIVNSSQVSIFCNLFSNICQSQGNVKIIDVVVLLLGKIYLYILTLLATMMATFHTWLMLTNNTTFEMEKREHIEYLRGTQLCDLPFSRGLCGNLKLFCCFRDTKKWCSRQKRNSSAGNNPNFQPILWKPVGKVDQHSEDWANNLWSNKYWSCC</sequence>
<organism evidence="13 14">
    <name type="scientific">Chaetoceros tenuissimus</name>
    <dbReference type="NCBI Taxonomy" id="426638"/>
    <lineage>
        <taxon>Eukaryota</taxon>
        <taxon>Sar</taxon>
        <taxon>Stramenopiles</taxon>
        <taxon>Ochrophyta</taxon>
        <taxon>Bacillariophyta</taxon>
        <taxon>Coscinodiscophyceae</taxon>
        <taxon>Chaetocerotophycidae</taxon>
        <taxon>Chaetocerotales</taxon>
        <taxon>Chaetocerotaceae</taxon>
        <taxon>Chaetoceros</taxon>
    </lineage>
</organism>
<feature type="transmembrane region" description="Helical" evidence="10">
    <location>
        <begin position="116"/>
        <end position="134"/>
    </location>
</feature>
<dbReference type="GO" id="GO:0005783">
    <property type="term" value="C:endoplasmic reticulum"/>
    <property type="evidence" value="ECO:0007669"/>
    <property type="project" value="TreeGrafter"/>
</dbReference>
<keyword evidence="3 10" id="KW-0808">Transferase</keyword>
<protein>
    <recommendedName>
        <fullName evidence="10">Palmitoyltransferase</fullName>
        <ecNumber evidence="10">2.3.1.225</ecNumber>
    </recommendedName>
</protein>
<keyword evidence="5 10" id="KW-1133">Transmembrane helix</keyword>
<evidence type="ECO:0000256" key="4">
    <source>
        <dbReference type="ARBA" id="ARBA00022692"/>
    </source>
</evidence>
<feature type="region of interest" description="Disordered" evidence="11">
    <location>
        <begin position="1"/>
        <end position="30"/>
    </location>
</feature>
<dbReference type="Pfam" id="PF01529">
    <property type="entry name" value="DHHC"/>
    <property type="match status" value="1"/>
</dbReference>
<evidence type="ECO:0000313" key="13">
    <source>
        <dbReference type="EMBL" id="GFH57966.1"/>
    </source>
</evidence>
<feature type="transmembrane region" description="Helical" evidence="10">
    <location>
        <begin position="61"/>
        <end position="81"/>
    </location>
</feature>
<accession>A0AAD3D785</accession>
<evidence type="ECO:0000256" key="3">
    <source>
        <dbReference type="ARBA" id="ARBA00022679"/>
    </source>
</evidence>
<dbReference type="GO" id="GO:0005794">
    <property type="term" value="C:Golgi apparatus"/>
    <property type="evidence" value="ECO:0007669"/>
    <property type="project" value="TreeGrafter"/>
</dbReference>
<dbReference type="PROSITE" id="PS50216">
    <property type="entry name" value="DHHC"/>
    <property type="match status" value="1"/>
</dbReference>